<reference evidence="3" key="1">
    <citation type="submission" date="2022-09" db="EMBL/GenBank/DDBJ databases">
        <title>Novosphingobium sp. Nov., a polycyclic aromatic hydrocarbon-degrading bacterium isolated form mangrove sediments in HongKong.</title>
        <authorList>
            <person name="Hu Z."/>
        </authorList>
    </citation>
    <scope>NUCLEOTIDE SEQUENCE</scope>
    <source>
        <strain evidence="3">HK4-1</strain>
    </source>
</reference>
<evidence type="ECO:0000313" key="4">
    <source>
        <dbReference type="Proteomes" id="UP001165583"/>
    </source>
</evidence>
<organism evidence="3 4">
    <name type="scientific">Novosphingobium mangrovi</name>
    <name type="common">ex Huang et al. 2023</name>
    <dbReference type="NCBI Taxonomy" id="2976432"/>
    <lineage>
        <taxon>Bacteria</taxon>
        <taxon>Pseudomonadati</taxon>
        <taxon>Pseudomonadota</taxon>
        <taxon>Alphaproteobacteria</taxon>
        <taxon>Sphingomonadales</taxon>
        <taxon>Sphingomonadaceae</taxon>
        <taxon>Novosphingobium</taxon>
    </lineage>
</organism>
<evidence type="ECO:0000256" key="1">
    <source>
        <dbReference type="SAM" id="MobiDB-lite"/>
    </source>
</evidence>
<keyword evidence="2" id="KW-1133">Transmembrane helix</keyword>
<protein>
    <submittedName>
        <fullName evidence="3">Uncharacterized protein</fullName>
    </submittedName>
</protein>
<evidence type="ECO:0000313" key="3">
    <source>
        <dbReference type="EMBL" id="MCT2400824.1"/>
    </source>
</evidence>
<feature type="compositionally biased region" description="Basic and acidic residues" evidence="1">
    <location>
        <begin position="148"/>
        <end position="187"/>
    </location>
</feature>
<dbReference type="Proteomes" id="UP001165583">
    <property type="component" value="Unassembled WGS sequence"/>
</dbReference>
<evidence type="ECO:0000256" key="2">
    <source>
        <dbReference type="SAM" id="Phobius"/>
    </source>
</evidence>
<comment type="caution">
    <text evidence="3">The sequence shown here is derived from an EMBL/GenBank/DDBJ whole genome shotgun (WGS) entry which is preliminary data.</text>
</comment>
<name>A0ABT2I7N4_9SPHN</name>
<dbReference type="EMBL" id="JANZXA010000010">
    <property type="protein sequence ID" value="MCT2400824.1"/>
    <property type="molecule type" value="Genomic_DNA"/>
</dbReference>
<keyword evidence="2" id="KW-0472">Membrane</keyword>
<dbReference type="RefSeq" id="WP_260046915.1">
    <property type="nucleotide sequence ID" value="NZ_JANZXA010000010.1"/>
</dbReference>
<feature type="transmembrane region" description="Helical" evidence="2">
    <location>
        <begin position="43"/>
        <end position="61"/>
    </location>
</feature>
<keyword evidence="4" id="KW-1185">Reference proteome</keyword>
<feature type="region of interest" description="Disordered" evidence="1">
    <location>
        <begin position="146"/>
        <end position="187"/>
    </location>
</feature>
<proteinExistence type="predicted"/>
<keyword evidence="2" id="KW-0812">Transmembrane</keyword>
<sequence>MTEPEPTNPDIPEQANNVVPLPAVVPQPRPSDKVVSFVKRHPALTVAGAVAAGVAVSALLPRRMGGKASRKMLGKALGAAEAAGAATMLFGREAGEKMQSLGLGARKQAADFADKAEDAGHRTASRIEKYGAAALAAAGALGRATARRTSDLGETASDKAARIGDAAAERSQKVKARASELKGRIKR</sequence>
<accession>A0ABT2I7N4</accession>
<gene>
    <name evidence="3" type="ORF">NZK81_14815</name>
</gene>